<dbReference type="EMBL" id="CP119316">
    <property type="protein sequence ID" value="WEK45179.1"/>
    <property type="molecule type" value="Genomic_DNA"/>
</dbReference>
<dbReference type="AlphaFoldDB" id="A0AAJ5X3B5"/>
<evidence type="ECO:0000259" key="1">
    <source>
        <dbReference type="Pfam" id="PF04773"/>
    </source>
</evidence>
<accession>A0AAJ5X3B5</accession>
<proteinExistence type="predicted"/>
<dbReference type="InterPro" id="IPR032623">
    <property type="entry name" value="FecR_N"/>
</dbReference>
<dbReference type="PIRSF" id="PIRSF018266">
    <property type="entry name" value="FecR"/>
    <property type="match status" value="1"/>
</dbReference>
<dbReference type="Proteomes" id="UP001218362">
    <property type="component" value="Chromosome"/>
</dbReference>
<reference evidence="3" key="1">
    <citation type="submission" date="2023-03" db="EMBL/GenBank/DDBJ databases">
        <title>Andean soil-derived lignocellulolytic bacterial consortium as a source of novel taxa and putative plastic-active enzymes.</title>
        <authorList>
            <person name="Diaz-Garcia L."/>
            <person name="Chuvochina M."/>
            <person name="Feuerriegel G."/>
            <person name="Bunk B."/>
            <person name="Sproer C."/>
            <person name="Streit W.R."/>
            <person name="Rodriguez L.M."/>
            <person name="Overmann J."/>
            <person name="Jimenez D.J."/>
        </authorList>
    </citation>
    <scope>NUCLEOTIDE SEQUENCE</scope>
    <source>
        <strain evidence="3">MAG 26</strain>
    </source>
</reference>
<dbReference type="Pfam" id="PF16220">
    <property type="entry name" value="DUF4880"/>
    <property type="match status" value="1"/>
</dbReference>
<evidence type="ECO:0000313" key="3">
    <source>
        <dbReference type="EMBL" id="WEK45179.1"/>
    </source>
</evidence>
<name>A0AAJ5X3B5_9SPHN</name>
<sequence>MSEPALEDIPEIAGGPRASLSAFAPTVAEYDAASDWLLRLRERDLETSREFEQWKLASPTHEYAFAEVEALFALSARPAQEAEYFYDSRERPRRWPSRRWRWASMVIAASLALLLALPFAPNLGYLGADAATATGELRTVRLADGSRVTLNTASAIDADVTGGTTRKVTLRGGEAYFEVVHDPARPFLVHAGNADVRVLGTKFNIRIDADQSRIAVTQGHVRVALATNPKRTVDLLVGQEALADRAGLQKQGADTYEATAWRHHQLLFSYVPLRLVVRDLNRYRRAPIYIANGALADNLVSGVFRTDDPDGALRIMERTMGIDSVTLPTGQTILY</sequence>
<protein>
    <submittedName>
        <fullName evidence="3">FecR domain-containing protein</fullName>
    </submittedName>
</protein>
<dbReference type="Gene3D" id="2.60.120.1440">
    <property type="match status" value="1"/>
</dbReference>
<dbReference type="KEGG" id="acob:P0Y56_09025"/>
<feature type="domain" description="FecR protein" evidence="1">
    <location>
        <begin position="130"/>
        <end position="222"/>
    </location>
</feature>
<feature type="domain" description="FecR N-terminal" evidence="2">
    <location>
        <begin position="31"/>
        <end position="71"/>
    </location>
</feature>
<dbReference type="InterPro" id="IPR012373">
    <property type="entry name" value="Ferrdict_sens_TM"/>
</dbReference>
<gene>
    <name evidence="3" type="ORF">P0Y56_09025</name>
</gene>
<evidence type="ECO:0000313" key="4">
    <source>
        <dbReference type="Proteomes" id="UP001218362"/>
    </source>
</evidence>
<dbReference type="InterPro" id="IPR006860">
    <property type="entry name" value="FecR"/>
</dbReference>
<dbReference type="PANTHER" id="PTHR30273:SF2">
    <property type="entry name" value="PROTEIN FECR"/>
    <property type="match status" value="1"/>
</dbReference>
<evidence type="ECO:0000259" key="2">
    <source>
        <dbReference type="Pfam" id="PF16220"/>
    </source>
</evidence>
<organism evidence="3 4">
    <name type="scientific">Candidatus Andeanibacterium colombiense</name>
    <dbReference type="NCBI Taxonomy" id="3121345"/>
    <lineage>
        <taxon>Bacteria</taxon>
        <taxon>Pseudomonadati</taxon>
        <taxon>Pseudomonadota</taxon>
        <taxon>Alphaproteobacteria</taxon>
        <taxon>Sphingomonadales</taxon>
        <taxon>Sphingomonadaceae</taxon>
        <taxon>Candidatus Andeanibacterium</taxon>
    </lineage>
</organism>
<dbReference type="Pfam" id="PF04773">
    <property type="entry name" value="FecR"/>
    <property type="match status" value="1"/>
</dbReference>
<dbReference type="Gene3D" id="3.55.50.30">
    <property type="match status" value="1"/>
</dbReference>
<dbReference type="GO" id="GO:0016989">
    <property type="term" value="F:sigma factor antagonist activity"/>
    <property type="evidence" value="ECO:0007669"/>
    <property type="project" value="TreeGrafter"/>
</dbReference>
<dbReference type="PANTHER" id="PTHR30273">
    <property type="entry name" value="PERIPLASMIC SIGNAL SENSOR AND SIGMA FACTOR ACTIVATOR FECR-RELATED"/>
    <property type="match status" value="1"/>
</dbReference>